<dbReference type="EC" id="2.4.-.-" evidence="3"/>
<keyword evidence="3" id="KW-0328">Glycosyltransferase</keyword>
<organism evidence="3 4">
    <name type="scientific">Paraglaciecola aquimarina</name>
    <dbReference type="NCBI Taxonomy" id="1235557"/>
    <lineage>
        <taxon>Bacteria</taxon>
        <taxon>Pseudomonadati</taxon>
        <taxon>Pseudomonadota</taxon>
        <taxon>Gammaproteobacteria</taxon>
        <taxon>Alteromonadales</taxon>
        <taxon>Alteromonadaceae</taxon>
        <taxon>Paraglaciecola</taxon>
    </lineage>
</organism>
<comment type="caution">
    <text evidence="3">The sequence shown here is derived from an EMBL/GenBank/DDBJ whole genome shotgun (WGS) entry which is preliminary data.</text>
</comment>
<dbReference type="InterPro" id="IPR028098">
    <property type="entry name" value="Glyco_trans_4-like_N"/>
</dbReference>
<sequence length="359" mass="40145">MHFVSGGFSGSTNVAKEIIKATNQTKDIDSYLVLRQKKSTTPDKVEQFNAQGIDTRVVSGALHLLTIYQLYRLCKELQPDILLVHGFSEHLWGRYAGLLAKVPHLIHVEHNSRERYSWLRLKQAKWLTKYTDKIVGCSEGVESALLARGFPASKVISIANGINPLPYQAVESIPFEKRKPHLIMASRFARQKDHASLISALAILKNRGTTVNVSFAGLGNKHHLATAKKQVQSLGLEQQVDFLGHCTNLPELLQAHQIFVLSTHYEGMPLVVIEAMMSGCAVIASDVVGVKEMFEHKVDGYLVEPQSPLSLADGIEKLIRDPKFSQLLSRNGHRKALKQFTIEKMASQYQQLFRTLIKS</sequence>
<proteinExistence type="predicted"/>
<dbReference type="Proteomes" id="UP001247805">
    <property type="component" value="Unassembled WGS sequence"/>
</dbReference>
<dbReference type="PANTHER" id="PTHR12526">
    <property type="entry name" value="GLYCOSYLTRANSFERASE"/>
    <property type="match status" value="1"/>
</dbReference>
<dbReference type="Pfam" id="PF13439">
    <property type="entry name" value="Glyco_transf_4"/>
    <property type="match status" value="1"/>
</dbReference>
<dbReference type="SUPFAM" id="SSF53756">
    <property type="entry name" value="UDP-Glycosyltransferase/glycogen phosphorylase"/>
    <property type="match status" value="1"/>
</dbReference>
<dbReference type="InterPro" id="IPR001296">
    <property type="entry name" value="Glyco_trans_1"/>
</dbReference>
<evidence type="ECO:0000313" key="3">
    <source>
        <dbReference type="EMBL" id="MDU0353453.1"/>
    </source>
</evidence>
<keyword evidence="3" id="KW-0808">Transferase</keyword>
<dbReference type="Gene3D" id="3.40.50.2000">
    <property type="entry name" value="Glycogen Phosphorylase B"/>
    <property type="match status" value="2"/>
</dbReference>
<gene>
    <name evidence="3" type="ORF">RS130_05495</name>
</gene>
<dbReference type="Pfam" id="PF00534">
    <property type="entry name" value="Glycos_transf_1"/>
    <property type="match status" value="1"/>
</dbReference>
<reference evidence="3 4" key="1">
    <citation type="submission" date="2023-10" db="EMBL/GenBank/DDBJ databases">
        <title>Glaciecola aquimarina strain GGW-M5 nov., isolated from a coastal seawater.</title>
        <authorList>
            <person name="Bayburt H."/>
            <person name="Kim J.M."/>
            <person name="Choi B.J."/>
            <person name="Jeon C.O."/>
        </authorList>
    </citation>
    <scope>NUCLEOTIDE SEQUENCE [LARGE SCALE GENOMIC DNA]</scope>
    <source>
        <strain evidence="3 4">KCTC 32108</strain>
    </source>
</reference>
<feature type="domain" description="Glycosyltransferase subfamily 4-like N-terminal" evidence="2">
    <location>
        <begin position="61"/>
        <end position="164"/>
    </location>
</feature>
<name>A0ABU3STX6_9ALTE</name>
<dbReference type="EMBL" id="JAWDIO010000002">
    <property type="protein sequence ID" value="MDU0353453.1"/>
    <property type="molecule type" value="Genomic_DNA"/>
</dbReference>
<feature type="domain" description="Glycosyl transferase family 1" evidence="1">
    <location>
        <begin position="173"/>
        <end position="333"/>
    </location>
</feature>
<dbReference type="GO" id="GO:0016757">
    <property type="term" value="F:glycosyltransferase activity"/>
    <property type="evidence" value="ECO:0007669"/>
    <property type="project" value="UniProtKB-KW"/>
</dbReference>
<keyword evidence="4" id="KW-1185">Reference proteome</keyword>
<evidence type="ECO:0000259" key="2">
    <source>
        <dbReference type="Pfam" id="PF13439"/>
    </source>
</evidence>
<accession>A0ABU3STX6</accession>
<dbReference type="RefSeq" id="WP_316025125.1">
    <property type="nucleotide sequence ID" value="NZ_JAWDIO010000002.1"/>
</dbReference>
<evidence type="ECO:0000313" key="4">
    <source>
        <dbReference type="Proteomes" id="UP001247805"/>
    </source>
</evidence>
<evidence type="ECO:0000259" key="1">
    <source>
        <dbReference type="Pfam" id="PF00534"/>
    </source>
</evidence>
<protein>
    <submittedName>
        <fullName evidence="3">Glycosyltransferase</fullName>
        <ecNumber evidence="3">2.4.-.-</ecNumber>
    </submittedName>
</protein>